<feature type="compositionally biased region" description="Basic and acidic residues" evidence="7">
    <location>
        <begin position="1"/>
        <end position="10"/>
    </location>
</feature>
<sequence length="311" mass="35118">MESKKKEKLFGHKKVLQSSKSNRDAVPSTSKDATHAVVVNKEHSRQSEPCYRKFFKGLYNKQEGTVCGRTCKSWIYIVAYSVMYILFLSTYTMAILYATLSVIKMNGDYHAIEKTELLTYADHGIGLSATPTSVSNLPLIWYKSGDKNDYQKYIKAIDELLMDKKNLSSVEKSHLGPCGRQPYGYGDEPCIIIRVNKQLGWTVKPVDTNSTNIREVPVQLKQVLESEKGKLMMNCDGYHQYDKEHIGKISYFPDPPGIDAAIFPLNMEDRSPLLAMQISDFTLGISIAVECKLWYDGGTSSVNFMLYITPS</sequence>
<comment type="similarity">
    <text evidence="2">Belongs to the X(+)/potassium ATPases subunit beta family.</text>
</comment>
<protein>
    <submittedName>
        <fullName evidence="9">Uncharacterized protein</fullName>
    </submittedName>
</protein>
<dbReference type="PANTHER" id="PTHR11523">
    <property type="entry name" value="SODIUM/POTASSIUM-DEPENDENT ATPASE BETA SUBUNIT"/>
    <property type="match status" value="1"/>
</dbReference>
<reference evidence="9" key="1">
    <citation type="submission" date="2022-03" db="EMBL/GenBank/DDBJ databases">
        <authorList>
            <person name="Martin H S."/>
        </authorList>
    </citation>
    <scope>NUCLEOTIDE SEQUENCE</scope>
</reference>
<organism evidence="9 10">
    <name type="scientific">Iphiclides podalirius</name>
    <name type="common">scarce swallowtail</name>
    <dbReference type="NCBI Taxonomy" id="110791"/>
    <lineage>
        <taxon>Eukaryota</taxon>
        <taxon>Metazoa</taxon>
        <taxon>Ecdysozoa</taxon>
        <taxon>Arthropoda</taxon>
        <taxon>Hexapoda</taxon>
        <taxon>Insecta</taxon>
        <taxon>Pterygota</taxon>
        <taxon>Neoptera</taxon>
        <taxon>Endopterygota</taxon>
        <taxon>Lepidoptera</taxon>
        <taxon>Glossata</taxon>
        <taxon>Ditrysia</taxon>
        <taxon>Papilionoidea</taxon>
        <taxon>Papilionidae</taxon>
        <taxon>Papilioninae</taxon>
        <taxon>Iphiclides</taxon>
    </lineage>
</organism>
<dbReference type="Proteomes" id="UP000837857">
    <property type="component" value="Chromosome 12"/>
</dbReference>
<dbReference type="Pfam" id="PF00287">
    <property type="entry name" value="Na_K-ATPase"/>
    <property type="match status" value="1"/>
</dbReference>
<evidence type="ECO:0000313" key="9">
    <source>
        <dbReference type="EMBL" id="CAH2040713.1"/>
    </source>
</evidence>
<keyword evidence="3 8" id="KW-0812">Transmembrane</keyword>
<feature type="region of interest" description="Disordered" evidence="7">
    <location>
        <begin position="1"/>
        <end position="33"/>
    </location>
</feature>
<name>A0ABN8HXJ4_9NEOP</name>
<dbReference type="InterPro" id="IPR000402">
    <property type="entry name" value="Na/K_ATPase_sub_beta"/>
</dbReference>
<proteinExistence type="inferred from homology"/>
<keyword evidence="5 8" id="KW-1133">Transmembrane helix</keyword>
<evidence type="ECO:0000256" key="5">
    <source>
        <dbReference type="ARBA" id="ARBA00022989"/>
    </source>
</evidence>
<feature type="transmembrane region" description="Helical" evidence="8">
    <location>
        <begin position="74"/>
        <end position="98"/>
    </location>
</feature>
<keyword evidence="6 8" id="KW-0472">Membrane</keyword>
<keyword evidence="4" id="KW-0735">Signal-anchor</keyword>
<evidence type="ECO:0000256" key="3">
    <source>
        <dbReference type="ARBA" id="ARBA00022692"/>
    </source>
</evidence>
<evidence type="ECO:0000256" key="4">
    <source>
        <dbReference type="ARBA" id="ARBA00022968"/>
    </source>
</evidence>
<evidence type="ECO:0000256" key="2">
    <source>
        <dbReference type="ARBA" id="ARBA00005876"/>
    </source>
</evidence>
<accession>A0ABN8HXJ4</accession>
<evidence type="ECO:0000256" key="6">
    <source>
        <dbReference type="ARBA" id="ARBA00023136"/>
    </source>
</evidence>
<dbReference type="PANTHER" id="PTHR11523:SF28">
    <property type="entry name" value="NA_K-ATPASE BETA SUBUNIT ISOFORM 4-RELATED"/>
    <property type="match status" value="1"/>
</dbReference>
<evidence type="ECO:0000256" key="1">
    <source>
        <dbReference type="ARBA" id="ARBA00004606"/>
    </source>
</evidence>
<evidence type="ECO:0000313" key="10">
    <source>
        <dbReference type="Proteomes" id="UP000837857"/>
    </source>
</evidence>
<dbReference type="InterPro" id="IPR038702">
    <property type="entry name" value="Na/K_ATPase_sub_beta_sf"/>
</dbReference>
<dbReference type="EMBL" id="OW152824">
    <property type="protein sequence ID" value="CAH2040713.1"/>
    <property type="molecule type" value="Genomic_DNA"/>
</dbReference>
<feature type="non-terminal residue" evidence="9">
    <location>
        <position position="311"/>
    </location>
</feature>
<gene>
    <name evidence="9" type="ORF">IPOD504_LOCUS2759</name>
</gene>
<keyword evidence="10" id="KW-1185">Reference proteome</keyword>
<comment type="subcellular location">
    <subcellularLocation>
        <location evidence="1">Membrane</location>
        <topology evidence="1">Single-pass type II membrane protein</topology>
    </subcellularLocation>
</comment>
<dbReference type="Gene3D" id="2.60.40.1660">
    <property type="entry name" value="Na, k-atpase alpha subunit"/>
    <property type="match status" value="1"/>
</dbReference>
<evidence type="ECO:0000256" key="7">
    <source>
        <dbReference type="SAM" id="MobiDB-lite"/>
    </source>
</evidence>
<evidence type="ECO:0000256" key="8">
    <source>
        <dbReference type="SAM" id="Phobius"/>
    </source>
</evidence>